<dbReference type="Gene3D" id="1.25.40.90">
    <property type="match status" value="1"/>
</dbReference>
<dbReference type="PANTHER" id="PTHR23140:SF5">
    <property type="entry name" value="U2-ASSOCIATED SR140 PROTEIN-LIKE"/>
    <property type="match status" value="1"/>
</dbReference>
<feature type="domain" description="RRM" evidence="4">
    <location>
        <begin position="136"/>
        <end position="217"/>
    </location>
</feature>
<dbReference type="Proteomes" id="UP001219934">
    <property type="component" value="Unassembled WGS sequence"/>
</dbReference>
<proteinExistence type="predicted"/>
<dbReference type="Pfam" id="PF08312">
    <property type="entry name" value="cwf21"/>
    <property type="match status" value="1"/>
</dbReference>
<feature type="compositionally biased region" description="Basic and acidic residues" evidence="3">
    <location>
        <begin position="93"/>
        <end position="106"/>
    </location>
</feature>
<dbReference type="InterPro" id="IPR000504">
    <property type="entry name" value="RRM_dom"/>
</dbReference>
<evidence type="ECO:0008006" key="9">
    <source>
        <dbReference type="Google" id="ProtNLM"/>
    </source>
</evidence>
<dbReference type="PROSITE" id="PS51391">
    <property type="entry name" value="CID"/>
    <property type="match status" value="1"/>
</dbReference>
<dbReference type="PANTHER" id="PTHR23140">
    <property type="entry name" value="RNA PROCESSING PROTEIN LD23810P"/>
    <property type="match status" value="1"/>
</dbReference>
<evidence type="ECO:0000259" key="6">
    <source>
        <dbReference type="PROSITE" id="PS51391"/>
    </source>
</evidence>
<evidence type="ECO:0000259" key="4">
    <source>
        <dbReference type="PROSITE" id="PS50102"/>
    </source>
</evidence>
<dbReference type="PROSITE" id="PS50128">
    <property type="entry name" value="SURP"/>
    <property type="match status" value="1"/>
</dbReference>
<dbReference type="InterPro" id="IPR035967">
    <property type="entry name" value="SWAP/Surp_sf"/>
</dbReference>
<dbReference type="InterPro" id="IPR006569">
    <property type="entry name" value="CID_dom"/>
</dbReference>
<dbReference type="Pfam" id="PF04818">
    <property type="entry name" value="CID"/>
    <property type="match status" value="1"/>
</dbReference>
<evidence type="ECO:0000256" key="3">
    <source>
        <dbReference type="SAM" id="MobiDB-lite"/>
    </source>
</evidence>
<feature type="compositionally biased region" description="Acidic residues" evidence="3">
    <location>
        <begin position="667"/>
        <end position="678"/>
    </location>
</feature>
<dbReference type="EMBL" id="JAPTMU010000016">
    <property type="protein sequence ID" value="KAJ4930035.1"/>
    <property type="molecule type" value="Genomic_DNA"/>
</dbReference>
<comment type="caution">
    <text evidence="7">The sequence shown here is derived from an EMBL/GenBank/DDBJ whole genome shotgun (WGS) entry which is preliminary data.</text>
</comment>
<keyword evidence="8" id="KW-1185">Reference proteome</keyword>
<feature type="region of interest" description="Disordered" evidence="3">
    <location>
        <begin position="87"/>
        <end position="106"/>
    </location>
</feature>
<dbReference type="Gene3D" id="1.10.10.790">
    <property type="entry name" value="Surp module"/>
    <property type="match status" value="1"/>
</dbReference>
<keyword evidence="1 2" id="KW-0694">RNA-binding</keyword>
<dbReference type="GO" id="GO:0003723">
    <property type="term" value="F:RNA binding"/>
    <property type="evidence" value="ECO:0007669"/>
    <property type="project" value="UniProtKB-UniRule"/>
</dbReference>
<feature type="domain" description="CID" evidence="6">
    <location>
        <begin position="394"/>
        <end position="539"/>
    </location>
</feature>
<feature type="compositionally biased region" description="Basic residues" evidence="3">
    <location>
        <begin position="800"/>
        <end position="812"/>
    </location>
</feature>
<dbReference type="InterPro" id="IPR008942">
    <property type="entry name" value="ENTH_VHS"/>
</dbReference>
<dbReference type="SMART" id="SM00360">
    <property type="entry name" value="RRM"/>
    <property type="match status" value="1"/>
</dbReference>
<dbReference type="PROSITE" id="PS50102">
    <property type="entry name" value="RRM"/>
    <property type="match status" value="1"/>
</dbReference>
<dbReference type="InterPro" id="IPR035009">
    <property type="entry name" value="SR140_RRM"/>
</dbReference>
<dbReference type="SMART" id="SM01115">
    <property type="entry name" value="cwf21"/>
    <property type="match status" value="1"/>
</dbReference>
<dbReference type="GO" id="GO:0006396">
    <property type="term" value="P:RNA processing"/>
    <property type="evidence" value="ECO:0007669"/>
    <property type="project" value="InterPro"/>
</dbReference>
<feature type="compositionally biased region" description="Basic and acidic residues" evidence="3">
    <location>
        <begin position="746"/>
        <end position="799"/>
    </location>
</feature>
<dbReference type="SUPFAM" id="SSF48464">
    <property type="entry name" value="ENTH/VHS domain"/>
    <property type="match status" value="1"/>
</dbReference>
<feature type="region of interest" description="Disordered" evidence="3">
    <location>
        <begin position="746"/>
        <end position="840"/>
    </location>
</feature>
<dbReference type="GO" id="GO:0005634">
    <property type="term" value="C:nucleus"/>
    <property type="evidence" value="ECO:0007669"/>
    <property type="project" value="TreeGrafter"/>
</dbReference>
<dbReference type="InterPro" id="IPR012677">
    <property type="entry name" value="Nucleotide-bd_a/b_plait_sf"/>
</dbReference>
<feature type="compositionally biased region" description="Basic residues" evidence="3">
    <location>
        <begin position="819"/>
        <end position="840"/>
    </location>
</feature>
<dbReference type="InterPro" id="IPR047488">
    <property type="entry name" value="SR140_cwf21"/>
</dbReference>
<dbReference type="InterPro" id="IPR000061">
    <property type="entry name" value="Surp"/>
</dbReference>
<accession>A0AAD6AQL3</accession>
<dbReference type="SUPFAM" id="SSF109905">
    <property type="entry name" value="Surp module (SWAP domain)"/>
    <property type="match status" value="1"/>
</dbReference>
<dbReference type="Pfam" id="PF00076">
    <property type="entry name" value="RRM_1"/>
    <property type="match status" value="1"/>
</dbReference>
<dbReference type="InterPro" id="IPR013170">
    <property type="entry name" value="mRNA_splic_Cwf21_dom"/>
</dbReference>
<feature type="domain" description="SURP motif" evidence="5">
    <location>
        <begin position="288"/>
        <end position="331"/>
    </location>
</feature>
<dbReference type="InterPro" id="IPR051485">
    <property type="entry name" value="SR-CTD_assoc_factor"/>
</dbReference>
<organism evidence="7 8">
    <name type="scientific">Pogonophryne albipinna</name>
    <dbReference type="NCBI Taxonomy" id="1090488"/>
    <lineage>
        <taxon>Eukaryota</taxon>
        <taxon>Metazoa</taxon>
        <taxon>Chordata</taxon>
        <taxon>Craniata</taxon>
        <taxon>Vertebrata</taxon>
        <taxon>Euteleostomi</taxon>
        <taxon>Actinopterygii</taxon>
        <taxon>Neopterygii</taxon>
        <taxon>Teleostei</taxon>
        <taxon>Neoteleostei</taxon>
        <taxon>Acanthomorphata</taxon>
        <taxon>Eupercaria</taxon>
        <taxon>Perciformes</taxon>
        <taxon>Notothenioidei</taxon>
        <taxon>Pogonophryne</taxon>
    </lineage>
</organism>
<dbReference type="Gene3D" id="6.10.140.420">
    <property type="match status" value="1"/>
</dbReference>
<dbReference type="CDD" id="cd21370">
    <property type="entry name" value="cwf21_SR140"/>
    <property type="match status" value="1"/>
</dbReference>
<dbReference type="InterPro" id="IPR035979">
    <property type="entry name" value="RBD_domain_sf"/>
</dbReference>
<reference evidence="7" key="1">
    <citation type="submission" date="2022-11" db="EMBL/GenBank/DDBJ databases">
        <title>Chromosome-level genome of Pogonophryne albipinna.</title>
        <authorList>
            <person name="Jo E."/>
        </authorList>
    </citation>
    <scope>NUCLEOTIDE SEQUENCE</scope>
    <source>
        <strain evidence="7">SGF0006</strain>
        <tissue evidence="7">Muscle</tissue>
    </source>
</reference>
<dbReference type="AlphaFoldDB" id="A0AAD6AQL3"/>
<evidence type="ECO:0000313" key="8">
    <source>
        <dbReference type="Proteomes" id="UP001219934"/>
    </source>
</evidence>
<dbReference type="SMART" id="SM00582">
    <property type="entry name" value="RPR"/>
    <property type="match status" value="1"/>
</dbReference>
<dbReference type="SUPFAM" id="SSF54928">
    <property type="entry name" value="RNA-binding domain, RBD"/>
    <property type="match status" value="1"/>
</dbReference>
<dbReference type="CDD" id="cd12223">
    <property type="entry name" value="RRM_SR140"/>
    <property type="match status" value="1"/>
</dbReference>
<evidence type="ECO:0000313" key="7">
    <source>
        <dbReference type="EMBL" id="KAJ4930035.1"/>
    </source>
</evidence>
<sequence>MADRKGKPVTLIKTLSKKEQKELKKKEEEKAAEVFEEFLASFESNKKGGGKTFVHGGIVNATKEEKATEVKKSELYRPASNVVPFPQHVSSAESKKATQKRKSDEKKKSNLELFKEELKLIQEELLYDDLTVPTTTNLYIGCISPKMNEEILCKEFGKYGPLASVKIMWPRTDEERCRTSNRAFVAYMTRKDAERALASLDGKVIMGFEMKLGWGKPARIPPQPLYTPVGVRATPPPPSGLPFNAQPRDRFRNDFTKPLGMSKGEMDKTLSEAVVKVVIPTERNLLFLIHRVIEFVVREGPVFEAVIMNKEKNNPDYRFLFENKSQNHVYYRWKLFSILQGQTPTEWRTADFRMFRGGSMWRPPILNNYSQTGEDSAEAEEEAPPEEEVKKGQLRAEHRQRLETLLKELTPNREDIANTMQFCLQRADAAEEVVGHITQSFSLLQTPPQKKIARLYLVSDILHNSCAKVPGASYYRKYFETKLTQIFGDLNAAHKNIQARLQAEQFKQKVSCCFRAWEDWTIYPQPFLIHLQNIFLGFAKAVEETMEPVVEEVSSYFDGAPLNSALIDGLPLRAPVDDLDGCPLGWDPLDGVPVDDIDGVPLGVAIDDIDGMPLEEGSVPLSGVPLSKWEKTVDSGTFSQVMLGSKWDMVVEKTSVNEVKVSANSQDGDDDSESDSSDDGGGSSKYDNAYFQSSLKSFQMSESKRKRLRELEVKVMKIQDELECGKRQRKSGMSIQQQVEHYRNKLLQKEFEKDEDKNERLTSKPKDRSKDDRRDRDRSKRSVEGVRRRGRSRDPDDHARKTRSPKWSKRSRSPSPDRKTRKSRSRSPHRSHKKAKKSKH</sequence>
<evidence type="ECO:0000256" key="1">
    <source>
        <dbReference type="ARBA" id="ARBA00022884"/>
    </source>
</evidence>
<dbReference type="SMART" id="SM00648">
    <property type="entry name" value="SWAP"/>
    <property type="match status" value="1"/>
</dbReference>
<dbReference type="Pfam" id="PF01805">
    <property type="entry name" value="Surp"/>
    <property type="match status" value="1"/>
</dbReference>
<dbReference type="Gene3D" id="3.30.70.330">
    <property type="match status" value="1"/>
</dbReference>
<evidence type="ECO:0000259" key="5">
    <source>
        <dbReference type="PROSITE" id="PS50128"/>
    </source>
</evidence>
<protein>
    <recommendedName>
        <fullName evidence="9">U2 snRNP-associated SURP motif-containing protein</fullName>
    </recommendedName>
</protein>
<feature type="region of interest" description="Disordered" evidence="3">
    <location>
        <begin position="367"/>
        <end position="395"/>
    </location>
</feature>
<evidence type="ECO:0000256" key="2">
    <source>
        <dbReference type="PROSITE-ProRule" id="PRU00176"/>
    </source>
</evidence>
<feature type="compositionally biased region" description="Acidic residues" evidence="3">
    <location>
        <begin position="375"/>
        <end position="386"/>
    </location>
</feature>
<gene>
    <name evidence="7" type="ORF">JOQ06_019051</name>
</gene>
<name>A0AAD6AQL3_9TELE</name>
<feature type="region of interest" description="Disordered" evidence="3">
    <location>
        <begin position="661"/>
        <end position="688"/>
    </location>
</feature>